<evidence type="ECO:0000256" key="1">
    <source>
        <dbReference type="SAM" id="MobiDB-lite"/>
    </source>
</evidence>
<evidence type="ECO:0000313" key="4">
    <source>
        <dbReference type="RefSeq" id="XP_019710655.1"/>
    </source>
</evidence>
<dbReference type="AlphaFoldDB" id="A0A6J0PRL2"/>
<gene>
    <name evidence="4" type="primary">LOC109506654</name>
</gene>
<name>A0A6J0PRL2_ELAGV</name>
<protein>
    <submittedName>
        <fullName evidence="4">Uncharacterized protein LOC109506654</fullName>
    </submittedName>
</protein>
<feature type="domain" description="Retrotransposon gag" evidence="2">
    <location>
        <begin position="19"/>
        <end position="113"/>
    </location>
</feature>
<evidence type="ECO:0000313" key="3">
    <source>
        <dbReference type="Proteomes" id="UP000504607"/>
    </source>
</evidence>
<feature type="region of interest" description="Disordered" evidence="1">
    <location>
        <begin position="186"/>
        <end position="245"/>
    </location>
</feature>
<keyword evidence="3" id="KW-1185">Reference proteome</keyword>
<proteinExistence type="predicted"/>
<dbReference type="Proteomes" id="UP000504607">
    <property type="component" value="Chromosome 15"/>
</dbReference>
<dbReference type="InterPro" id="IPR005162">
    <property type="entry name" value="Retrotrans_gag_dom"/>
</dbReference>
<organism evidence="3 4">
    <name type="scientific">Elaeis guineensis var. tenera</name>
    <name type="common">Oil palm</name>
    <dbReference type="NCBI Taxonomy" id="51953"/>
    <lineage>
        <taxon>Eukaryota</taxon>
        <taxon>Viridiplantae</taxon>
        <taxon>Streptophyta</taxon>
        <taxon>Embryophyta</taxon>
        <taxon>Tracheophyta</taxon>
        <taxon>Spermatophyta</taxon>
        <taxon>Magnoliopsida</taxon>
        <taxon>Liliopsida</taxon>
        <taxon>Arecaceae</taxon>
        <taxon>Arecoideae</taxon>
        <taxon>Cocoseae</taxon>
        <taxon>Elaeidinae</taxon>
        <taxon>Elaeis</taxon>
    </lineage>
</organism>
<dbReference type="InParanoid" id="A0A6J0PRL2"/>
<evidence type="ECO:0000259" key="2">
    <source>
        <dbReference type="Pfam" id="PF03732"/>
    </source>
</evidence>
<sequence length="245" mass="27725">MENSVVLAFLLNTMTSNVARSVQLLEIAQEVWETVTQMFSQKQNSAQAFEICSQLRQLRQGDLSITEYATELKRLWSEADHYRTFAPQSSIDVDGFQKYLEEERVQDFLYGLNPEYESVRVQLLARDILPSLGQVFSTVLSEEIRRRVTSDSNSSIRSALTVQPQQVGENVCFHCKKPGHTKAFCWDLHGRPNQPGRGSRGHGGRRSGGRTRGQNHVRGSAQANLSEETEGAIHSLSTEEYQTFR</sequence>
<dbReference type="PANTHER" id="PTHR34222">
    <property type="entry name" value="GAG_PRE-INTEGRS DOMAIN-CONTAINING PROTEIN"/>
    <property type="match status" value="1"/>
</dbReference>
<dbReference type="OrthoDB" id="687178at2759"/>
<dbReference type="Pfam" id="PF03732">
    <property type="entry name" value="Retrotrans_gag"/>
    <property type="match status" value="1"/>
</dbReference>
<dbReference type="RefSeq" id="XP_019710655.1">
    <property type="nucleotide sequence ID" value="XM_019855096.1"/>
</dbReference>
<feature type="compositionally biased region" description="Basic residues" evidence="1">
    <location>
        <begin position="199"/>
        <end position="215"/>
    </location>
</feature>
<reference evidence="4" key="1">
    <citation type="submission" date="2025-08" db="UniProtKB">
        <authorList>
            <consortium name="RefSeq"/>
        </authorList>
    </citation>
    <scope>IDENTIFICATION</scope>
</reference>
<feature type="compositionally biased region" description="Polar residues" evidence="1">
    <location>
        <begin position="235"/>
        <end position="245"/>
    </location>
</feature>
<accession>A0A6J0PRL2</accession>
<dbReference type="PANTHER" id="PTHR34222:SF79">
    <property type="entry name" value="RETROVIRUS-RELATED POL POLYPROTEIN FROM TRANSPOSON TNT 1-94"/>
    <property type="match status" value="1"/>
</dbReference>